<feature type="compositionally biased region" description="Polar residues" evidence="1">
    <location>
        <begin position="203"/>
        <end position="212"/>
    </location>
</feature>
<evidence type="ECO:0000313" key="3">
    <source>
        <dbReference type="Proteomes" id="UP000606274"/>
    </source>
</evidence>
<organism evidence="2 3">
    <name type="scientific">Silurus meridionalis</name>
    <name type="common">Southern catfish</name>
    <name type="synonym">Silurus soldatovi meridionalis</name>
    <dbReference type="NCBI Taxonomy" id="175797"/>
    <lineage>
        <taxon>Eukaryota</taxon>
        <taxon>Metazoa</taxon>
        <taxon>Chordata</taxon>
        <taxon>Craniata</taxon>
        <taxon>Vertebrata</taxon>
        <taxon>Euteleostomi</taxon>
        <taxon>Actinopterygii</taxon>
        <taxon>Neopterygii</taxon>
        <taxon>Teleostei</taxon>
        <taxon>Ostariophysi</taxon>
        <taxon>Siluriformes</taxon>
        <taxon>Siluridae</taxon>
        <taxon>Silurus</taxon>
    </lineage>
</organism>
<dbReference type="EMBL" id="JABFDY010000013">
    <property type="protein sequence ID" value="KAF7699135.1"/>
    <property type="molecule type" value="Genomic_DNA"/>
</dbReference>
<proteinExistence type="predicted"/>
<sequence>MEIVARAVAKLELDWPADEQKVPSSSIERFREAKKQSAAFQRLFHFTLMGLLAQQLDNDIPITKQPKSPSQEQCNSSILESESLTVEQSKSLMVEPPETFTVEQPESLTKKSETLYKLNLVSLSSPCSPNSLSPSSSTTSLAVLTSHSSSPPSSLPCSRSLQQRKKRTKSLISSLPPSATTVSPPSFITTDLSLPQSCPPTAPSSTSQSLSQEGPYVKKGRKGSCACLSAYARFRYVPVFSDSSLSTAALALPERTLDYPDPPSTPRLHLCS</sequence>
<comment type="caution">
    <text evidence="2">The sequence shown here is derived from an EMBL/GenBank/DDBJ whole genome shotgun (WGS) entry which is preliminary data.</text>
</comment>
<gene>
    <name evidence="2" type="ORF">HF521_003877</name>
</gene>
<accession>A0A8T0B403</accession>
<keyword evidence="3" id="KW-1185">Reference proteome</keyword>
<evidence type="ECO:0000313" key="2">
    <source>
        <dbReference type="EMBL" id="KAF7699135.1"/>
    </source>
</evidence>
<feature type="compositionally biased region" description="Low complexity" evidence="1">
    <location>
        <begin position="126"/>
        <end position="161"/>
    </location>
</feature>
<feature type="region of interest" description="Disordered" evidence="1">
    <location>
        <begin position="126"/>
        <end position="221"/>
    </location>
</feature>
<dbReference type="Proteomes" id="UP000606274">
    <property type="component" value="Unassembled WGS sequence"/>
</dbReference>
<feature type="compositionally biased region" description="Polar residues" evidence="1">
    <location>
        <begin position="170"/>
        <end position="196"/>
    </location>
</feature>
<protein>
    <submittedName>
        <fullName evidence="2">Uncharacterized protein</fullName>
    </submittedName>
</protein>
<dbReference type="AlphaFoldDB" id="A0A8T0B403"/>
<evidence type="ECO:0000256" key="1">
    <source>
        <dbReference type="SAM" id="MobiDB-lite"/>
    </source>
</evidence>
<name>A0A8T0B403_SILME</name>
<reference evidence="2" key="1">
    <citation type="submission" date="2020-08" db="EMBL/GenBank/DDBJ databases">
        <title>Chromosome-level assembly of Southern catfish (Silurus meridionalis) provides insights into visual adaptation to the nocturnal and benthic lifestyles.</title>
        <authorList>
            <person name="Zhang Y."/>
            <person name="Wang D."/>
            <person name="Peng Z."/>
        </authorList>
    </citation>
    <scope>NUCLEOTIDE SEQUENCE</scope>
    <source>
        <strain evidence="2">SWU-2019-XX</strain>
        <tissue evidence="2">Muscle</tissue>
    </source>
</reference>